<dbReference type="Proteomes" id="UP000284403">
    <property type="component" value="Unassembled WGS sequence"/>
</dbReference>
<dbReference type="AlphaFoldDB" id="A0A3R7K845"/>
<proteinExistence type="predicted"/>
<feature type="domain" description="Retrotransposon hot spot protein,C-terminal" evidence="1">
    <location>
        <begin position="365"/>
        <end position="605"/>
    </location>
</feature>
<gene>
    <name evidence="4" type="ORF">Tco025E_09940</name>
</gene>
<evidence type="ECO:0000259" key="3">
    <source>
        <dbReference type="Pfam" id="PF24466"/>
    </source>
</evidence>
<evidence type="ECO:0000313" key="5">
    <source>
        <dbReference type="Proteomes" id="UP000284403"/>
    </source>
</evidence>
<feature type="domain" description="DUF7578" evidence="3">
    <location>
        <begin position="110"/>
        <end position="171"/>
    </location>
</feature>
<keyword evidence="5" id="KW-1185">Reference proteome</keyword>
<feature type="domain" description="Retrotransposon hot spot protein N-terminal" evidence="2">
    <location>
        <begin position="244"/>
        <end position="353"/>
    </location>
</feature>
<evidence type="ECO:0000259" key="2">
    <source>
        <dbReference type="Pfam" id="PF20445"/>
    </source>
</evidence>
<dbReference type="InterPro" id="IPR046836">
    <property type="entry name" value="RHS_C"/>
</dbReference>
<feature type="non-terminal residue" evidence="4">
    <location>
        <position position="608"/>
    </location>
</feature>
<sequence>MWRSFVRFHVAMRQKLCVSIVPARAAAVRPRGVRSIPQPQLCVAHACARWPPAGGVRGALHPSFLLMEQRRVSGGGAQVAQGQGREQGNKQQWTLTSTVEEVLLEGEGPLRDIKLNDFLRDTLNGRGVVEANENLSIENFVAQPEAFVTNKNDRRLILASPSYKAVKKAIEGVHKLRADARRLMEHRVGNLQHWKEFAQKSIVFPTTRTKLRSALAAAEGEEARLKWEATATATFAPVILEGFYDSVFNATWSHVLEVPQGKGGKKAVRMQVKEGEPPMQSWVYDKDRYTFLPVNDAEQFRPPRPRLMILDSKKGWPYVWMGGWSSNPDFFINCEVERVWRIVEGDLNRAFRTEDLKSFRITRRLLIGTPGIGKSMAAGSYLLYQLLHYDDEKLQVVVYCFGGGLACVFDKTTRTVAEYMGREDIAIAIGGLVRRGMKGYIIYDVSAKEHSPLPSFSRSAAWGMIVLSSPKLRNYQGWEKQVVAKRIIMNCPEKLDVKAMCAWEMRDKSAEEQAQYWTMVEERMNEIGPIPRYIFNKKKYKGRVAAVKSALKAIRDLDVSQYFTQGNEKPWYSENPSHKLVKIVRAVEDGSEFFYNKPICRRLGGEIL</sequence>
<dbReference type="NCBIfam" id="TIGR01631">
    <property type="entry name" value="Trypano_RHS"/>
    <property type="match status" value="1"/>
</dbReference>
<name>A0A3R7K845_9TRYP</name>
<accession>A0A3R7K845</accession>
<reference evidence="4 5" key="1">
    <citation type="journal article" date="2018" name="BMC Genomics">
        <title>Genomic comparison of Trypanosoma conorhini and Trypanosoma rangeli to Trypanosoma cruzi strains of high and low virulence.</title>
        <authorList>
            <person name="Bradwell K.R."/>
            <person name="Koparde V.N."/>
            <person name="Matveyev A.V."/>
            <person name="Serrano M.G."/>
            <person name="Alves J.M."/>
            <person name="Parikh H."/>
            <person name="Huang B."/>
            <person name="Lee V."/>
            <person name="Espinosa-Alvarez O."/>
            <person name="Ortiz P.A."/>
            <person name="Costa-Martins A.G."/>
            <person name="Teixeira M.M."/>
            <person name="Buck G.A."/>
        </authorList>
    </citation>
    <scope>NUCLEOTIDE SEQUENCE [LARGE SCALE GENOMIC DNA]</scope>
    <source>
        <strain evidence="4 5">025E</strain>
    </source>
</reference>
<dbReference type="PANTHER" id="PTHR33129:SF3">
    <property type="entry name" value="HOT SPOT (RHS) PROTEIN, PUTATIVE-RELATED"/>
    <property type="match status" value="1"/>
</dbReference>
<dbReference type="Pfam" id="PF24466">
    <property type="entry name" value="DUF7578"/>
    <property type="match status" value="1"/>
</dbReference>
<dbReference type="GeneID" id="40323551"/>
<dbReference type="OrthoDB" id="251324at2759"/>
<dbReference type="InterPro" id="IPR006518">
    <property type="entry name" value="Trypano_RHS"/>
</dbReference>
<evidence type="ECO:0000313" key="4">
    <source>
        <dbReference type="EMBL" id="RNE95702.1"/>
    </source>
</evidence>
<dbReference type="Pfam" id="PF20445">
    <property type="entry name" value="RHS_N"/>
    <property type="match status" value="1"/>
</dbReference>
<dbReference type="InterPro" id="IPR056000">
    <property type="entry name" value="DUF7578"/>
</dbReference>
<dbReference type="InterPro" id="IPR052980">
    <property type="entry name" value="Crinkler_effector"/>
</dbReference>
<protein>
    <submittedName>
        <fullName evidence="4">Putative retrotransposon hot spot (RHS) protein</fullName>
    </submittedName>
</protein>
<dbReference type="EMBL" id="MKKU01001386">
    <property type="protein sequence ID" value="RNE95702.1"/>
    <property type="molecule type" value="Genomic_DNA"/>
</dbReference>
<comment type="caution">
    <text evidence="4">The sequence shown here is derived from an EMBL/GenBank/DDBJ whole genome shotgun (WGS) entry which is preliminary data.</text>
</comment>
<dbReference type="InterPro" id="IPR046835">
    <property type="entry name" value="RHS_N"/>
</dbReference>
<evidence type="ECO:0000259" key="1">
    <source>
        <dbReference type="Pfam" id="PF07999"/>
    </source>
</evidence>
<dbReference type="Pfam" id="PF07999">
    <property type="entry name" value="RHSP"/>
    <property type="match status" value="1"/>
</dbReference>
<organism evidence="4 5">
    <name type="scientific">Trypanosoma conorhini</name>
    <dbReference type="NCBI Taxonomy" id="83891"/>
    <lineage>
        <taxon>Eukaryota</taxon>
        <taxon>Discoba</taxon>
        <taxon>Euglenozoa</taxon>
        <taxon>Kinetoplastea</taxon>
        <taxon>Metakinetoplastina</taxon>
        <taxon>Trypanosomatida</taxon>
        <taxon>Trypanosomatidae</taxon>
        <taxon>Trypanosoma</taxon>
    </lineage>
</organism>
<dbReference type="PANTHER" id="PTHR33129">
    <property type="entry name" value="PROTEIN KINASE DOMAIN-CONTAINING PROTEIN-RELATED"/>
    <property type="match status" value="1"/>
</dbReference>
<dbReference type="RefSeq" id="XP_029223132.1">
    <property type="nucleotide sequence ID" value="XM_029376742.1"/>
</dbReference>